<feature type="domain" description="Glutaredoxin" evidence="1">
    <location>
        <begin position="189"/>
        <end position="250"/>
    </location>
</feature>
<dbReference type="GeneID" id="37272030"/>
<accession>A0A316Z1B6</accession>
<reference evidence="2 3" key="1">
    <citation type="journal article" date="2018" name="Mol. Biol. Evol.">
        <title>Broad Genomic Sampling Reveals a Smut Pathogenic Ancestry of the Fungal Clade Ustilaginomycotina.</title>
        <authorList>
            <person name="Kijpornyongpan T."/>
            <person name="Mondo S.J."/>
            <person name="Barry K."/>
            <person name="Sandor L."/>
            <person name="Lee J."/>
            <person name="Lipzen A."/>
            <person name="Pangilinan J."/>
            <person name="LaButti K."/>
            <person name="Hainaut M."/>
            <person name="Henrissat B."/>
            <person name="Grigoriev I.V."/>
            <person name="Spatafora J.W."/>
            <person name="Aime M.C."/>
        </authorList>
    </citation>
    <scope>NUCLEOTIDE SEQUENCE [LARGE SCALE GENOMIC DNA]</scope>
    <source>
        <strain evidence="2 3">MCA 4186</strain>
    </source>
</reference>
<proteinExistence type="predicted"/>
<dbReference type="PROSITE" id="PS51354">
    <property type="entry name" value="GLUTAREDOXIN_2"/>
    <property type="match status" value="1"/>
</dbReference>
<keyword evidence="3" id="KW-1185">Reference proteome</keyword>
<dbReference type="PRINTS" id="PR00160">
    <property type="entry name" value="GLUTAREDOXIN"/>
</dbReference>
<dbReference type="OrthoDB" id="423313at2759"/>
<dbReference type="InterPro" id="IPR014025">
    <property type="entry name" value="Glutaredoxin_subgr"/>
</dbReference>
<dbReference type="CDD" id="cd03419">
    <property type="entry name" value="GRX_GRXh_1_2_like"/>
    <property type="match status" value="1"/>
</dbReference>
<dbReference type="GO" id="GO:0015038">
    <property type="term" value="F:glutathione disulfide oxidoreductase activity"/>
    <property type="evidence" value="ECO:0007669"/>
    <property type="project" value="TreeGrafter"/>
</dbReference>
<dbReference type="PANTHER" id="PTHR45694:SF18">
    <property type="entry name" value="GLUTAREDOXIN-1-RELATED"/>
    <property type="match status" value="1"/>
</dbReference>
<organism evidence="2 3">
    <name type="scientific">Tilletiopsis washingtonensis</name>
    <dbReference type="NCBI Taxonomy" id="58919"/>
    <lineage>
        <taxon>Eukaryota</taxon>
        <taxon>Fungi</taxon>
        <taxon>Dikarya</taxon>
        <taxon>Basidiomycota</taxon>
        <taxon>Ustilaginomycotina</taxon>
        <taxon>Exobasidiomycetes</taxon>
        <taxon>Entylomatales</taxon>
        <taxon>Entylomatales incertae sedis</taxon>
        <taxon>Tilletiopsis</taxon>
    </lineage>
</organism>
<dbReference type="GO" id="GO:0005737">
    <property type="term" value="C:cytoplasm"/>
    <property type="evidence" value="ECO:0007669"/>
    <property type="project" value="TreeGrafter"/>
</dbReference>
<evidence type="ECO:0000259" key="1">
    <source>
        <dbReference type="Pfam" id="PF00462"/>
    </source>
</evidence>
<dbReference type="GO" id="GO:0005634">
    <property type="term" value="C:nucleus"/>
    <property type="evidence" value="ECO:0007669"/>
    <property type="project" value="TreeGrafter"/>
</dbReference>
<dbReference type="SUPFAM" id="SSF52833">
    <property type="entry name" value="Thioredoxin-like"/>
    <property type="match status" value="1"/>
</dbReference>
<dbReference type="AlphaFoldDB" id="A0A316Z1B6"/>
<dbReference type="EMBL" id="KZ819309">
    <property type="protein sequence ID" value="PWN94748.1"/>
    <property type="molecule type" value="Genomic_DNA"/>
</dbReference>
<sequence length="279" mass="29459">MKPDLESGAAPRVPGLFRRRRSLLLLLVPLLVVLGLYSAASPSSVSSTLRYVQDRVRPAPLAALPSAAHGAPPPVAALGEGRYEATEALAKLAKEHGVVLPGTPLKLAGAAAGPAPEPDAAAKLALFLRRIEDAAWTVPDDKTARQLVVSPSGAEAERSLREGRGGEAEAKEYVRSPTRWGISHQPGLVIFSKTYCPYSKKAKALLTKLGAKFEPVEVDLRSDSAAFKEALMELSGGHRTFPQIWIGGKFLGGSDDLALLNDPPLNVLHGMLQAAGVMG</sequence>
<name>A0A316Z1B6_9BASI</name>
<dbReference type="Pfam" id="PF00462">
    <property type="entry name" value="Glutaredoxin"/>
    <property type="match status" value="1"/>
</dbReference>
<dbReference type="STRING" id="58919.A0A316Z1B6"/>
<evidence type="ECO:0000313" key="3">
    <source>
        <dbReference type="Proteomes" id="UP000245946"/>
    </source>
</evidence>
<dbReference type="InterPro" id="IPR002109">
    <property type="entry name" value="Glutaredoxin"/>
</dbReference>
<dbReference type="GO" id="GO:0034599">
    <property type="term" value="P:cellular response to oxidative stress"/>
    <property type="evidence" value="ECO:0007669"/>
    <property type="project" value="TreeGrafter"/>
</dbReference>
<dbReference type="Gene3D" id="3.40.30.10">
    <property type="entry name" value="Glutaredoxin"/>
    <property type="match status" value="1"/>
</dbReference>
<dbReference type="InterPro" id="IPR036249">
    <property type="entry name" value="Thioredoxin-like_sf"/>
</dbReference>
<dbReference type="PANTHER" id="PTHR45694">
    <property type="entry name" value="GLUTAREDOXIN 2"/>
    <property type="match status" value="1"/>
</dbReference>
<gene>
    <name evidence="2" type="ORF">FA09DRAFT_341726</name>
</gene>
<evidence type="ECO:0000313" key="2">
    <source>
        <dbReference type="EMBL" id="PWN94748.1"/>
    </source>
</evidence>
<dbReference type="Proteomes" id="UP000245946">
    <property type="component" value="Unassembled WGS sequence"/>
</dbReference>
<protein>
    <submittedName>
        <fullName evidence="2">Glutaredoxin-domain-containing protein</fullName>
    </submittedName>
</protein>
<dbReference type="RefSeq" id="XP_025595027.1">
    <property type="nucleotide sequence ID" value="XM_025744486.1"/>
</dbReference>